<organism evidence="1 2">
    <name type="scientific">Thermopolyspora flexuosa</name>
    <dbReference type="NCBI Taxonomy" id="103836"/>
    <lineage>
        <taxon>Bacteria</taxon>
        <taxon>Bacillati</taxon>
        <taxon>Actinomycetota</taxon>
        <taxon>Actinomycetes</taxon>
        <taxon>Streptosporangiales</taxon>
        <taxon>Streptosporangiaceae</taxon>
        <taxon>Thermopolyspora</taxon>
    </lineage>
</organism>
<evidence type="ECO:0000313" key="2">
    <source>
        <dbReference type="Proteomes" id="UP000319213"/>
    </source>
</evidence>
<dbReference type="EMBL" id="VFPQ01000001">
    <property type="protein sequence ID" value="TQM73548.1"/>
    <property type="molecule type" value="Genomic_DNA"/>
</dbReference>
<proteinExistence type="predicted"/>
<comment type="caution">
    <text evidence="1">The sequence shown here is derived from an EMBL/GenBank/DDBJ whole genome shotgun (WGS) entry which is preliminary data.</text>
</comment>
<accession>A0A543ISL0</accession>
<dbReference type="SUPFAM" id="SSF57938">
    <property type="entry name" value="DnaJ/Hsp40 cysteine-rich domain"/>
    <property type="match status" value="1"/>
</dbReference>
<name>A0A543ISL0_9ACTN</name>
<evidence type="ECO:0000313" key="1">
    <source>
        <dbReference type="EMBL" id="TQM73548.1"/>
    </source>
</evidence>
<gene>
    <name evidence="1" type="ORF">FHX40_0196</name>
</gene>
<sequence length="64" mass="7265">MARIPARTPPPDGGSLCADCSGVGRVRVAEVRRRLFIFWRTVTYVDSCWTCNGTGRVPRWKARR</sequence>
<dbReference type="AlphaFoldDB" id="A0A543ISL0"/>
<keyword evidence="2" id="KW-1185">Reference proteome</keyword>
<dbReference type="Proteomes" id="UP000319213">
    <property type="component" value="Unassembled WGS sequence"/>
</dbReference>
<dbReference type="InterPro" id="IPR036410">
    <property type="entry name" value="HSP_DnaJ_Cys-rich_dom_sf"/>
</dbReference>
<reference evidence="1 2" key="1">
    <citation type="submission" date="2019-06" db="EMBL/GenBank/DDBJ databases">
        <title>Sequencing the genomes of 1000 actinobacteria strains.</title>
        <authorList>
            <person name="Klenk H.-P."/>
        </authorList>
    </citation>
    <scope>NUCLEOTIDE SEQUENCE [LARGE SCALE GENOMIC DNA]</scope>
    <source>
        <strain evidence="1 2">DSM 43186</strain>
    </source>
</reference>
<protein>
    <submittedName>
        <fullName evidence="1">Uncharacterized protein</fullName>
    </submittedName>
</protein>